<gene>
    <name evidence="3" type="ORF">ACFSR2_15410</name>
</gene>
<dbReference type="Proteomes" id="UP001597510">
    <property type="component" value="Unassembled WGS sequence"/>
</dbReference>
<proteinExistence type="predicted"/>
<dbReference type="Pfam" id="PF11738">
    <property type="entry name" value="DUF3298"/>
    <property type="match status" value="1"/>
</dbReference>
<evidence type="ECO:0000313" key="4">
    <source>
        <dbReference type="Proteomes" id="UP001597510"/>
    </source>
</evidence>
<dbReference type="InterPro" id="IPR037126">
    <property type="entry name" value="PdaC/RsiV-like_sf"/>
</dbReference>
<comment type="caution">
    <text evidence="3">The sequence shown here is derived from an EMBL/GenBank/DDBJ whole genome shotgun (WGS) entry which is preliminary data.</text>
</comment>
<dbReference type="Pfam" id="PF13739">
    <property type="entry name" value="PdaC"/>
    <property type="match status" value="1"/>
</dbReference>
<keyword evidence="4" id="KW-1185">Reference proteome</keyword>
<evidence type="ECO:0000259" key="2">
    <source>
        <dbReference type="Pfam" id="PF13739"/>
    </source>
</evidence>
<dbReference type="EMBL" id="JBHULC010000018">
    <property type="protein sequence ID" value="MFD2522283.1"/>
    <property type="molecule type" value="Genomic_DNA"/>
</dbReference>
<organism evidence="3 4">
    <name type="scientific">Emticicia soli</name>
    <dbReference type="NCBI Taxonomy" id="2027878"/>
    <lineage>
        <taxon>Bacteria</taxon>
        <taxon>Pseudomonadati</taxon>
        <taxon>Bacteroidota</taxon>
        <taxon>Cytophagia</taxon>
        <taxon>Cytophagales</taxon>
        <taxon>Leadbetterellaceae</taxon>
        <taxon>Emticicia</taxon>
    </lineage>
</organism>
<evidence type="ECO:0000259" key="1">
    <source>
        <dbReference type="Pfam" id="PF11738"/>
    </source>
</evidence>
<reference evidence="4" key="1">
    <citation type="journal article" date="2019" name="Int. J. Syst. Evol. Microbiol.">
        <title>The Global Catalogue of Microorganisms (GCM) 10K type strain sequencing project: providing services to taxonomists for standard genome sequencing and annotation.</title>
        <authorList>
            <consortium name="The Broad Institute Genomics Platform"/>
            <consortium name="The Broad Institute Genome Sequencing Center for Infectious Disease"/>
            <person name="Wu L."/>
            <person name="Ma J."/>
        </authorList>
    </citation>
    <scope>NUCLEOTIDE SEQUENCE [LARGE SCALE GENOMIC DNA]</scope>
    <source>
        <strain evidence="4">KCTC 52344</strain>
    </source>
</reference>
<feature type="domain" description="Deacetylase PdaC" evidence="2">
    <location>
        <begin position="55"/>
        <end position="165"/>
    </location>
</feature>
<dbReference type="Gene3D" id="3.30.565.40">
    <property type="entry name" value="Fervidobacterium nodosum Rt17-B1 like"/>
    <property type="match status" value="1"/>
</dbReference>
<dbReference type="InterPro" id="IPR025303">
    <property type="entry name" value="PdaC"/>
</dbReference>
<sequence length="277" mass="30575">MKRIIYLMVVVGAIWACKSGNESGNNKELAAIAVDSVSFKQESAPHFTKEGDTLISSIDIVYPKLTGGDEAVITKINNYMANLPIQGLNSVVDPEGSPEANTSKSLDNAAKAFFASVTDAQKEMPDAPNMVYTYEALGDTMLISPSVISLYYNEATYTGGAHGNYNTFFYNFDATTGNLLTHADFIKDTLALNKLAEIKFKEEETSMAKENGMEFKMEDYFFPGGKFILPNNIGITKQGLRLLYNPYEVASYARGMIILDIPWRELKGIVVEKYIGQ</sequence>
<accession>A0ABW5J9I2</accession>
<protein>
    <submittedName>
        <fullName evidence="3">DUF3298 domain-containing protein</fullName>
    </submittedName>
</protein>
<dbReference type="Gene3D" id="3.90.640.20">
    <property type="entry name" value="Heat-shock cognate protein, ATPase"/>
    <property type="match status" value="1"/>
</dbReference>
<evidence type="ECO:0000313" key="3">
    <source>
        <dbReference type="EMBL" id="MFD2522283.1"/>
    </source>
</evidence>
<feature type="domain" description="DUF3298" evidence="1">
    <location>
        <begin position="185"/>
        <end position="263"/>
    </location>
</feature>
<dbReference type="InterPro" id="IPR021729">
    <property type="entry name" value="DUF3298"/>
</dbReference>
<name>A0ABW5J9I2_9BACT</name>
<dbReference type="RefSeq" id="WP_340234415.1">
    <property type="nucleotide sequence ID" value="NZ_JBBEWC010000002.1"/>
</dbReference>